<sequence length="99" mass="10329">MVASCISLTATEARLASERDGIVDSVGMGFLRIPAVTSLGKSTRTGPGRPEVAISNASLIRRGSSSMDLTITFHLVQLLVIPTTSASWKASVPIDEVGT</sequence>
<dbReference type="RefSeq" id="XP_018734747.1">
    <property type="nucleotide sequence ID" value="XM_018882316.1"/>
</dbReference>
<protein>
    <submittedName>
        <fullName evidence="1">Uncharacterized protein</fullName>
    </submittedName>
</protein>
<keyword evidence="2" id="KW-1185">Reference proteome</keyword>
<dbReference type="KEGG" id="slb:AWJ20_519"/>
<accession>A0A167CYU0</accession>
<proteinExistence type="predicted"/>
<reference evidence="1 2" key="1">
    <citation type="submission" date="2016-02" db="EMBL/GenBank/DDBJ databases">
        <title>Complete genome sequence and transcriptome regulation of the pentose utilising yeast Sugiyamaella lignohabitans.</title>
        <authorList>
            <person name="Bellasio M."/>
            <person name="Peymann A."/>
            <person name="Valli M."/>
            <person name="Sipitzky M."/>
            <person name="Graf A."/>
            <person name="Sauer M."/>
            <person name="Marx H."/>
            <person name="Mattanovich D."/>
        </authorList>
    </citation>
    <scope>NUCLEOTIDE SEQUENCE [LARGE SCALE GENOMIC DNA]</scope>
    <source>
        <strain evidence="1 2">CBS 10342</strain>
    </source>
</reference>
<dbReference type="OrthoDB" id="10440645at2759"/>
<gene>
    <name evidence="1" type="ORF">AWJ20_519</name>
</gene>
<evidence type="ECO:0000313" key="2">
    <source>
        <dbReference type="Proteomes" id="UP000189580"/>
    </source>
</evidence>
<organism evidence="1 2">
    <name type="scientific">Sugiyamaella lignohabitans</name>
    <dbReference type="NCBI Taxonomy" id="796027"/>
    <lineage>
        <taxon>Eukaryota</taxon>
        <taxon>Fungi</taxon>
        <taxon>Dikarya</taxon>
        <taxon>Ascomycota</taxon>
        <taxon>Saccharomycotina</taxon>
        <taxon>Dipodascomycetes</taxon>
        <taxon>Dipodascales</taxon>
        <taxon>Trichomonascaceae</taxon>
        <taxon>Sugiyamaella</taxon>
    </lineage>
</organism>
<dbReference type="Proteomes" id="UP000189580">
    <property type="component" value="Chromosome a"/>
</dbReference>
<dbReference type="AlphaFoldDB" id="A0A167CYU0"/>
<name>A0A167CYU0_9ASCO</name>
<dbReference type="GeneID" id="30037404"/>
<evidence type="ECO:0000313" key="1">
    <source>
        <dbReference type="EMBL" id="ANB12270.1"/>
    </source>
</evidence>
<dbReference type="EMBL" id="CP014501">
    <property type="protein sequence ID" value="ANB12270.1"/>
    <property type="molecule type" value="Genomic_DNA"/>
</dbReference>